<evidence type="ECO:0000313" key="1">
    <source>
        <dbReference type="EMBL" id="KAJ9107310.1"/>
    </source>
</evidence>
<gene>
    <name evidence="1" type="ORF">QFC21_000760</name>
</gene>
<dbReference type="EMBL" id="JASBWT010000002">
    <property type="protein sequence ID" value="KAJ9107310.1"/>
    <property type="molecule type" value="Genomic_DNA"/>
</dbReference>
<protein>
    <submittedName>
        <fullName evidence="1">Uncharacterized protein</fullName>
    </submittedName>
</protein>
<name>A0ACC2W894_9TREE</name>
<organism evidence="1 2">
    <name type="scientific">Naganishia friedmannii</name>
    <dbReference type="NCBI Taxonomy" id="89922"/>
    <lineage>
        <taxon>Eukaryota</taxon>
        <taxon>Fungi</taxon>
        <taxon>Dikarya</taxon>
        <taxon>Basidiomycota</taxon>
        <taxon>Agaricomycotina</taxon>
        <taxon>Tremellomycetes</taxon>
        <taxon>Filobasidiales</taxon>
        <taxon>Filobasidiaceae</taxon>
        <taxon>Naganishia</taxon>
    </lineage>
</organism>
<reference evidence="1" key="1">
    <citation type="submission" date="2023-04" db="EMBL/GenBank/DDBJ databases">
        <title>Draft Genome sequencing of Naganishia species isolated from polar environments using Oxford Nanopore Technology.</title>
        <authorList>
            <person name="Leo P."/>
            <person name="Venkateswaran K."/>
        </authorList>
    </citation>
    <scope>NUCLEOTIDE SEQUENCE</scope>
    <source>
        <strain evidence="1">MNA-CCFEE 5423</strain>
    </source>
</reference>
<accession>A0ACC2W894</accession>
<sequence>MPSSSGRSTTPDSVFSEATTTAFTPARARQLSTPGRTSAGFLPSVQDTPRPLRRKQRNKERVKPTHQPGVTVYPLTFPDYHDVYTYSSDVSIITEMLDREARRIHAMPSALFEDINKNAAQLDEAAQRRIACLTNKWNDYRETGEMKFQFTGFVDDGIDQFARALEESTRQYLDYLKRAAGGNRRYLTSADDRSPPAPVKPFTPAQQEMYWTVIQWKTSLPLHMQEYEVWRREYETVKAEERRGRTAWGNKKRTTTASTTVSKIQQQETPNSAGPSHRMKRKRTLDRTATLDSVHSAPPMTANEVADPAASTSEVTVPGHRNLLQSARRYGSAPVGLDASPSVNHDGASRPVKKRRRAAVGLRVAVHSSNNMNIEIDSTSTEALNQDMDSVAGNRNLDAGTGVSAYVEKAANEATVTELTIQQVHIDQPLSTTASPLHTPTIVRRTKDLTAVRGTPLSASKKYGSSSGVDARSGSQRLGFTASKSSLTSSCSSNADSMYSKREKSKSKGKGKGKGNNDGVRAAAVGDDDDVFAERQGGVPRSVMNDDVLVTRSSGHDGLLESEPAATPAASSNEKDGNVLTPTSSGMAKTHGATNSGLTTTTIASTEDQQFNEEYWAKRAEQKRQLLARKKSESSARAAAVDHDNDLLNDNNGTASDGPRSEIQNAMESEERASGMLDGETALGGGSVDGMFEFAPPSFPKDLFTSTPKTTTLERLSQTDNDEDTPDIPQVSSSAGRPVWESESYPTVQPRRGKSSGKGKALANDLDNGEGRRLPSNGSNAAMAVNSYRTVSASSLTGVMDDLAGGGGYSHYNSRTSPPGARTRIGDVFDDEDGNDGELRDGGRAGWNVASSPPGDDFRSSGLRATQRIQRMGEGVMRETIDLLGQELLD</sequence>
<comment type="caution">
    <text evidence="1">The sequence shown here is derived from an EMBL/GenBank/DDBJ whole genome shotgun (WGS) entry which is preliminary data.</text>
</comment>
<proteinExistence type="predicted"/>
<evidence type="ECO:0000313" key="2">
    <source>
        <dbReference type="Proteomes" id="UP001227268"/>
    </source>
</evidence>
<keyword evidence="2" id="KW-1185">Reference proteome</keyword>
<dbReference type="Proteomes" id="UP001227268">
    <property type="component" value="Unassembled WGS sequence"/>
</dbReference>